<dbReference type="RefSeq" id="WP_106206326.1">
    <property type="nucleotide sequence ID" value="NZ_PVZF01000001.1"/>
</dbReference>
<evidence type="ECO:0000313" key="9">
    <source>
        <dbReference type="EMBL" id="PRY18098.1"/>
    </source>
</evidence>
<sequence length="344" mass="36770">MPPTVRLSWIDTARGAAIVLVMVHHAVLFAGAEGLAHHGWTAVDETLRLLRMPLFFFLSGLLAVRAVHRPWPDLLRRRITGDLWVYLLWATAAFTVFTLVPYHRDPLPAGPRGWLEQTLLLPGNGAWYLLALALYLLAGRLLRTVPTRLLLPAAALVSAAFGPGPLVQYSFVWNDVLTLFVFFAAGLRLRDLTLAATARTPGWTPTLAATAAVGALALTVTALSLVQVPGVRLLVGATAVAAGTLLAVRLADTAPGRLLAGIGARTLPVYVTHEIVLGLLVLALATLDAGPLLTLTAPVLLVAAALAVCLPLRTPLSRLPWALNAPWAAPRQREVRPTTVPQQV</sequence>
<protein>
    <submittedName>
        <fullName evidence="9">Putative membrane protein YcfT</fullName>
    </submittedName>
</protein>
<dbReference type="PANTHER" id="PTHR40074:SF2">
    <property type="entry name" value="O-ACETYLTRANSFERASE WECH"/>
    <property type="match status" value="1"/>
</dbReference>
<dbReference type="AlphaFoldDB" id="A0A2T0RAA1"/>
<evidence type="ECO:0000256" key="4">
    <source>
        <dbReference type="ARBA" id="ARBA00022692"/>
    </source>
</evidence>
<comment type="subcellular location">
    <subcellularLocation>
        <location evidence="1">Cell membrane</location>
        <topology evidence="1">Multi-pass membrane protein</topology>
    </subcellularLocation>
</comment>
<keyword evidence="6 7" id="KW-0472">Membrane</keyword>
<reference evidence="9 10" key="1">
    <citation type="submission" date="2018-03" db="EMBL/GenBank/DDBJ databases">
        <title>Genomic Encyclopedia of Archaeal and Bacterial Type Strains, Phase II (KMG-II): from individual species to whole genera.</title>
        <authorList>
            <person name="Goeker M."/>
        </authorList>
    </citation>
    <scope>NUCLEOTIDE SEQUENCE [LARGE SCALE GENOMIC DNA]</scope>
    <source>
        <strain evidence="9 10">DSM 19711</strain>
    </source>
</reference>
<dbReference type="PANTHER" id="PTHR40074">
    <property type="entry name" value="O-ACETYLTRANSFERASE WECH"/>
    <property type="match status" value="1"/>
</dbReference>
<name>A0A2T0RAA1_9ACTN</name>
<feature type="transmembrane region" description="Helical" evidence="7">
    <location>
        <begin position="149"/>
        <end position="166"/>
    </location>
</feature>
<dbReference type="EMBL" id="PVZF01000001">
    <property type="protein sequence ID" value="PRY18098.1"/>
    <property type="molecule type" value="Genomic_DNA"/>
</dbReference>
<evidence type="ECO:0000256" key="2">
    <source>
        <dbReference type="ARBA" id="ARBA00007400"/>
    </source>
</evidence>
<dbReference type="GO" id="GO:0009246">
    <property type="term" value="P:enterobacterial common antigen biosynthetic process"/>
    <property type="evidence" value="ECO:0007669"/>
    <property type="project" value="TreeGrafter"/>
</dbReference>
<keyword evidence="10" id="KW-1185">Reference proteome</keyword>
<proteinExistence type="inferred from homology"/>
<evidence type="ECO:0000256" key="1">
    <source>
        <dbReference type="ARBA" id="ARBA00004651"/>
    </source>
</evidence>
<feature type="transmembrane region" description="Helical" evidence="7">
    <location>
        <begin position="202"/>
        <end position="225"/>
    </location>
</feature>
<evidence type="ECO:0000256" key="5">
    <source>
        <dbReference type="ARBA" id="ARBA00022989"/>
    </source>
</evidence>
<feature type="transmembrane region" description="Helical" evidence="7">
    <location>
        <begin position="52"/>
        <end position="71"/>
    </location>
</feature>
<feature type="transmembrane region" description="Helical" evidence="7">
    <location>
        <begin position="231"/>
        <end position="248"/>
    </location>
</feature>
<evidence type="ECO:0000256" key="6">
    <source>
        <dbReference type="ARBA" id="ARBA00023136"/>
    </source>
</evidence>
<comment type="caution">
    <text evidence="9">The sequence shown here is derived from an EMBL/GenBank/DDBJ whole genome shotgun (WGS) entry which is preliminary data.</text>
</comment>
<evidence type="ECO:0000259" key="8">
    <source>
        <dbReference type="Pfam" id="PF01757"/>
    </source>
</evidence>
<evidence type="ECO:0000256" key="3">
    <source>
        <dbReference type="ARBA" id="ARBA00022475"/>
    </source>
</evidence>
<organism evidence="9 10">
    <name type="scientific">Kineococcus rhizosphaerae</name>
    <dbReference type="NCBI Taxonomy" id="559628"/>
    <lineage>
        <taxon>Bacteria</taxon>
        <taxon>Bacillati</taxon>
        <taxon>Actinomycetota</taxon>
        <taxon>Actinomycetes</taxon>
        <taxon>Kineosporiales</taxon>
        <taxon>Kineosporiaceae</taxon>
        <taxon>Kineococcus</taxon>
    </lineage>
</organism>
<evidence type="ECO:0000256" key="7">
    <source>
        <dbReference type="SAM" id="Phobius"/>
    </source>
</evidence>
<dbReference type="GO" id="GO:0005886">
    <property type="term" value="C:plasma membrane"/>
    <property type="evidence" value="ECO:0007669"/>
    <property type="project" value="UniProtKB-SubCell"/>
</dbReference>
<feature type="domain" description="Acyltransferase 3" evidence="8">
    <location>
        <begin position="8"/>
        <end position="312"/>
    </location>
</feature>
<keyword evidence="5 7" id="KW-1133">Transmembrane helix</keyword>
<dbReference type="Pfam" id="PF01757">
    <property type="entry name" value="Acyl_transf_3"/>
    <property type="match status" value="1"/>
</dbReference>
<dbReference type="Proteomes" id="UP000238083">
    <property type="component" value="Unassembled WGS sequence"/>
</dbReference>
<dbReference type="InterPro" id="IPR002656">
    <property type="entry name" value="Acyl_transf_3_dom"/>
</dbReference>
<evidence type="ECO:0000313" key="10">
    <source>
        <dbReference type="Proteomes" id="UP000238083"/>
    </source>
</evidence>
<dbReference type="OrthoDB" id="4394033at2"/>
<keyword evidence="4 7" id="KW-0812">Transmembrane</keyword>
<feature type="transmembrane region" description="Helical" evidence="7">
    <location>
        <begin position="12"/>
        <end position="32"/>
    </location>
</feature>
<feature type="transmembrane region" description="Helical" evidence="7">
    <location>
        <begin position="269"/>
        <end position="287"/>
    </location>
</feature>
<feature type="transmembrane region" description="Helical" evidence="7">
    <location>
        <begin position="293"/>
        <end position="312"/>
    </location>
</feature>
<keyword evidence="3" id="KW-1003">Cell membrane</keyword>
<accession>A0A2T0RAA1</accession>
<dbReference type="GO" id="GO:0016413">
    <property type="term" value="F:O-acetyltransferase activity"/>
    <property type="evidence" value="ECO:0007669"/>
    <property type="project" value="TreeGrafter"/>
</dbReference>
<feature type="transmembrane region" description="Helical" evidence="7">
    <location>
        <begin position="83"/>
        <end position="102"/>
    </location>
</feature>
<feature type="transmembrane region" description="Helical" evidence="7">
    <location>
        <begin position="125"/>
        <end position="142"/>
    </location>
</feature>
<gene>
    <name evidence="9" type="ORF">CLV37_101342</name>
</gene>
<comment type="similarity">
    <text evidence="2">Belongs to the acyltransferase 3 family.</text>
</comment>